<dbReference type="PROSITE" id="PS50835">
    <property type="entry name" value="IG_LIKE"/>
    <property type="match status" value="1"/>
</dbReference>
<evidence type="ECO:0000259" key="3">
    <source>
        <dbReference type="PROSITE" id="PS50835"/>
    </source>
</evidence>
<evidence type="ECO:0000313" key="4">
    <source>
        <dbReference type="Ensembl" id="ENSXETP00000110069"/>
    </source>
</evidence>
<dbReference type="Ensembl" id="ENSXETT00000117953">
    <property type="protein sequence ID" value="ENSXETP00000110069"/>
    <property type="gene ID" value="ENSXETG00000047871"/>
</dbReference>
<keyword evidence="2" id="KW-0391">Immunity</keyword>
<reference evidence="4" key="1">
    <citation type="journal article" date="2010" name="Science">
        <title>The genome of the Western clawed frog Xenopus tropicalis.</title>
        <authorList>
            <person name="Hellsten U."/>
            <person name="Harland R.M."/>
            <person name="Gilchrist M.J."/>
            <person name="Hendrix D."/>
            <person name="Jurka J."/>
            <person name="Kapitonov V."/>
            <person name="Ovcharenko I."/>
            <person name="Putnam N.H."/>
            <person name="Shu S."/>
            <person name="Taher L."/>
            <person name="Blitz I.L."/>
            <person name="Blumberg B."/>
            <person name="Dichmann D.S."/>
            <person name="Dubchak I."/>
            <person name="Amaya E."/>
            <person name="Detter J.C."/>
            <person name="Fletcher R."/>
            <person name="Gerhard D.S."/>
            <person name="Goodstein D."/>
            <person name="Graves T."/>
            <person name="Grigoriev I.V."/>
            <person name="Grimwood J."/>
            <person name="Kawashima T."/>
            <person name="Lindquist E."/>
            <person name="Lucas S.M."/>
            <person name="Mead P.E."/>
            <person name="Mitros T."/>
            <person name="Ogino H."/>
            <person name="Ohta Y."/>
            <person name="Poliakov A.V."/>
            <person name="Pollet N."/>
            <person name="Robert J."/>
            <person name="Salamov A."/>
            <person name="Sater A.K."/>
            <person name="Schmutz J."/>
            <person name="Terry A."/>
            <person name="Vize P.D."/>
            <person name="Warren W.C."/>
            <person name="Wells D."/>
            <person name="Wills A."/>
            <person name="Wilson R.K."/>
            <person name="Zimmerman L.B."/>
            <person name="Zorn A.M."/>
            <person name="Grainger R."/>
            <person name="Grammer T."/>
            <person name="Khokha M.K."/>
            <person name="Richardson P.M."/>
            <person name="Rokhsar D.S."/>
        </authorList>
    </citation>
    <scope>NUCLEOTIDE SEQUENCE [LARGE SCALE GENOMIC DNA]</scope>
    <source>
        <strain evidence="4">Nigerian</strain>
    </source>
</reference>
<proteinExistence type="predicted"/>
<dbReference type="GeneTree" id="ENSGT01150000287552"/>
<feature type="domain" description="Ig-like" evidence="3">
    <location>
        <begin position="28"/>
        <end position="119"/>
    </location>
</feature>
<dbReference type="GO" id="GO:0002376">
    <property type="term" value="P:immune system process"/>
    <property type="evidence" value="ECO:0007669"/>
    <property type="project" value="UniProtKB-KW"/>
</dbReference>
<keyword evidence="1" id="KW-0732">Signal</keyword>
<dbReference type="InterPro" id="IPR050413">
    <property type="entry name" value="TCR_beta_variable"/>
</dbReference>
<dbReference type="CDD" id="cd00099">
    <property type="entry name" value="IgV"/>
    <property type="match status" value="1"/>
</dbReference>
<dbReference type="InterPro" id="IPR013106">
    <property type="entry name" value="Ig_V-set"/>
</dbReference>
<dbReference type="InterPro" id="IPR036179">
    <property type="entry name" value="Ig-like_dom_sf"/>
</dbReference>
<sequence length="119" mass="13073">GGGWGVSMSWGWGVSMSWGWGEKKLVMVNPGDPVTLRCNHDDSSGTYDTMLWYQQKPGGALTLLAISIGKGDSTIEGQFRGNWTMERPDIKSSVLSRKDVAPRDSAVYYCAASNHRDWG</sequence>
<evidence type="ECO:0000256" key="1">
    <source>
        <dbReference type="ARBA" id="ARBA00022729"/>
    </source>
</evidence>
<dbReference type="Pfam" id="PF07686">
    <property type="entry name" value="V-set"/>
    <property type="match status" value="1"/>
</dbReference>
<dbReference type="InParanoid" id="A0A803JPY0"/>
<organism evidence="4">
    <name type="scientific">Xenopus tropicalis</name>
    <name type="common">Western clawed frog</name>
    <name type="synonym">Silurana tropicalis</name>
    <dbReference type="NCBI Taxonomy" id="8364"/>
    <lineage>
        <taxon>Eukaryota</taxon>
        <taxon>Metazoa</taxon>
        <taxon>Chordata</taxon>
        <taxon>Craniata</taxon>
        <taxon>Vertebrata</taxon>
        <taxon>Euteleostomi</taxon>
        <taxon>Amphibia</taxon>
        <taxon>Batrachia</taxon>
        <taxon>Anura</taxon>
        <taxon>Pipoidea</taxon>
        <taxon>Pipidae</taxon>
        <taxon>Xenopodinae</taxon>
        <taxon>Xenopus</taxon>
        <taxon>Silurana</taxon>
    </lineage>
</organism>
<dbReference type="PANTHER" id="PTHR23268">
    <property type="entry name" value="T-CELL RECEPTOR BETA CHAIN"/>
    <property type="match status" value="1"/>
</dbReference>
<dbReference type="Gene3D" id="2.60.40.10">
    <property type="entry name" value="Immunoglobulins"/>
    <property type="match status" value="1"/>
</dbReference>
<dbReference type="AlphaFoldDB" id="A0A803JPY0"/>
<name>A0A803JPY0_XENTR</name>
<protein>
    <recommendedName>
        <fullName evidence="3">Ig-like domain-containing protein</fullName>
    </recommendedName>
</protein>
<accession>A0A803JPY0</accession>
<dbReference type="InterPro" id="IPR013783">
    <property type="entry name" value="Ig-like_fold"/>
</dbReference>
<reference evidence="4" key="2">
    <citation type="submission" date="2021-03" db="UniProtKB">
        <authorList>
            <consortium name="Ensembl"/>
        </authorList>
    </citation>
    <scope>IDENTIFICATION</scope>
</reference>
<dbReference type="InterPro" id="IPR007110">
    <property type="entry name" value="Ig-like_dom"/>
</dbReference>
<dbReference type="SUPFAM" id="SSF48726">
    <property type="entry name" value="Immunoglobulin"/>
    <property type="match status" value="1"/>
</dbReference>
<evidence type="ECO:0000256" key="2">
    <source>
        <dbReference type="ARBA" id="ARBA00022859"/>
    </source>
</evidence>